<protein>
    <submittedName>
        <fullName evidence="1">Uncharacterized protein</fullName>
    </submittedName>
</protein>
<name>A0A1B6EBP4_9HEMI</name>
<feature type="non-terminal residue" evidence="1">
    <location>
        <position position="131"/>
    </location>
</feature>
<reference evidence="1" key="1">
    <citation type="submission" date="2015-12" db="EMBL/GenBank/DDBJ databases">
        <title>De novo transcriptome assembly of four potential Pierce s Disease insect vectors from Arizona vineyards.</title>
        <authorList>
            <person name="Tassone E.E."/>
        </authorList>
    </citation>
    <scope>NUCLEOTIDE SEQUENCE</scope>
</reference>
<sequence>MSIDHFNLDQEKKLKKIQENLYKSYEYRHYDKVDENFLLLKLSIQLFGISKELNPKEEDLINRLKTLIIQNSNADIYLGVIYIVIKEIDQYENNIHFVFKVGKKKAMLGYALDYKVDNNFDDYNNFNCVFI</sequence>
<dbReference type="AlphaFoldDB" id="A0A1B6EBP4"/>
<accession>A0A1B6EBP4</accession>
<dbReference type="EMBL" id="GEDC01001947">
    <property type="protein sequence ID" value="JAS35351.1"/>
    <property type="molecule type" value="Transcribed_RNA"/>
</dbReference>
<proteinExistence type="predicted"/>
<gene>
    <name evidence="1" type="ORF">g.38805</name>
</gene>
<organism evidence="1">
    <name type="scientific">Clastoptera arizonana</name>
    <name type="common">Arizona spittle bug</name>
    <dbReference type="NCBI Taxonomy" id="38151"/>
    <lineage>
        <taxon>Eukaryota</taxon>
        <taxon>Metazoa</taxon>
        <taxon>Ecdysozoa</taxon>
        <taxon>Arthropoda</taxon>
        <taxon>Hexapoda</taxon>
        <taxon>Insecta</taxon>
        <taxon>Pterygota</taxon>
        <taxon>Neoptera</taxon>
        <taxon>Paraneoptera</taxon>
        <taxon>Hemiptera</taxon>
        <taxon>Auchenorrhyncha</taxon>
        <taxon>Cercopoidea</taxon>
        <taxon>Clastopteridae</taxon>
        <taxon>Clastoptera</taxon>
    </lineage>
</organism>
<evidence type="ECO:0000313" key="1">
    <source>
        <dbReference type="EMBL" id="JAS35351.1"/>
    </source>
</evidence>